<name>A0AAW1HN41_SAPOF</name>
<dbReference type="Proteomes" id="UP001443914">
    <property type="component" value="Unassembled WGS sequence"/>
</dbReference>
<proteinExistence type="predicted"/>
<dbReference type="EMBL" id="JBDFQZ010000011">
    <property type="protein sequence ID" value="KAK9677855.1"/>
    <property type="molecule type" value="Genomic_DNA"/>
</dbReference>
<dbReference type="InterPro" id="IPR006016">
    <property type="entry name" value="UspA"/>
</dbReference>
<reference evidence="2" key="1">
    <citation type="submission" date="2024-03" db="EMBL/GenBank/DDBJ databases">
        <title>WGS assembly of Saponaria officinalis var. Norfolk2.</title>
        <authorList>
            <person name="Jenkins J."/>
            <person name="Shu S."/>
            <person name="Grimwood J."/>
            <person name="Barry K."/>
            <person name="Goodstein D."/>
            <person name="Schmutz J."/>
            <person name="Leebens-Mack J."/>
            <person name="Osbourn A."/>
        </authorList>
    </citation>
    <scope>NUCLEOTIDE SEQUENCE [LARGE SCALE GENOMIC DNA]</scope>
    <source>
        <strain evidence="2">JIC</strain>
    </source>
</reference>
<keyword evidence="3" id="KW-1185">Reference proteome</keyword>
<accession>A0AAW1HN41</accession>
<feature type="domain" description="UspA" evidence="1">
    <location>
        <begin position="48"/>
        <end position="174"/>
    </location>
</feature>
<dbReference type="Pfam" id="PF00582">
    <property type="entry name" value="Usp"/>
    <property type="match status" value="1"/>
</dbReference>
<evidence type="ECO:0000259" key="1">
    <source>
        <dbReference type="Pfam" id="PF00582"/>
    </source>
</evidence>
<organism evidence="2 3">
    <name type="scientific">Saponaria officinalis</name>
    <name type="common">Common soapwort</name>
    <name type="synonym">Lychnis saponaria</name>
    <dbReference type="NCBI Taxonomy" id="3572"/>
    <lineage>
        <taxon>Eukaryota</taxon>
        <taxon>Viridiplantae</taxon>
        <taxon>Streptophyta</taxon>
        <taxon>Embryophyta</taxon>
        <taxon>Tracheophyta</taxon>
        <taxon>Spermatophyta</taxon>
        <taxon>Magnoliopsida</taxon>
        <taxon>eudicotyledons</taxon>
        <taxon>Gunneridae</taxon>
        <taxon>Pentapetalae</taxon>
        <taxon>Caryophyllales</taxon>
        <taxon>Caryophyllaceae</taxon>
        <taxon>Caryophylleae</taxon>
        <taxon>Saponaria</taxon>
    </lineage>
</organism>
<dbReference type="SUPFAM" id="SSF52402">
    <property type="entry name" value="Adenine nucleotide alpha hydrolases-like"/>
    <property type="match status" value="1"/>
</dbReference>
<dbReference type="CDD" id="cd23659">
    <property type="entry name" value="USP_At3g01520-like"/>
    <property type="match status" value="1"/>
</dbReference>
<dbReference type="Gene3D" id="3.40.50.620">
    <property type="entry name" value="HUPs"/>
    <property type="match status" value="1"/>
</dbReference>
<gene>
    <name evidence="2" type="ORF">RND81_11G171600</name>
</gene>
<comment type="caution">
    <text evidence="2">The sequence shown here is derived from an EMBL/GenBank/DDBJ whole genome shotgun (WGS) entry which is preliminary data.</text>
</comment>
<protein>
    <recommendedName>
        <fullName evidence="1">UspA domain-containing protein</fullName>
    </recommendedName>
</protein>
<sequence>MEDDKMQKIDEEEVEEYKWREVILPSLIPKVPEPELERESVERRRGRDVIIAVDHGPYSKHAFDWCLAHFCRIADTLHLVHAVSSVKNEEVYEATQVLMETLAVEAFQVLMVKSVARIVEGDAEKVICREAEKLHPAAVVMGTRGRGLVKSVLKGSVSEYCFHHCKAAPIIIVPGKETGEASTL</sequence>
<evidence type="ECO:0000313" key="2">
    <source>
        <dbReference type="EMBL" id="KAK9677855.1"/>
    </source>
</evidence>
<evidence type="ECO:0000313" key="3">
    <source>
        <dbReference type="Proteomes" id="UP001443914"/>
    </source>
</evidence>
<dbReference type="InterPro" id="IPR014729">
    <property type="entry name" value="Rossmann-like_a/b/a_fold"/>
</dbReference>
<dbReference type="AlphaFoldDB" id="A0AAW1HN41"/>
<dbReference type="PANTHER" id="PTHR47583:SF1">
    <property type="entry name" value="ADENINE NUCLEOTIDE ALPHA HYDROLASES-LIKE SUPERFAMILY PROTEIN"/>
    <property type="match status" value="1"/>
</dbReference>
<dbReference type="PANTHER" id="PTHR47583">
    <property type="entry name" value="ADENINE NUCLEOTIDE ALPHA HYDROLASES-LIKE SUPERFAMILY PROTEIN"/>
    <property type="match status" value="1"/>
</dbReference>